<keyword evidence="4" id="KW-1185">Reference proteome</keyword>
<organism evidence="3 4">
    <name type="scientific">Linum tenue</name>
    <dbReference type="NCBI Taxonomy" id="586396"/>
    <lineage>
        <taxon>Eukaryota</taxon>
        <taxon>Viridiplantae</taxon>
        <taxon>Streptophyta</taxon>
        <taxon>Embryophyta</taxon>
        <taxon>Tracheophyta</taxon>
        <taxon>Spermatophyta</taxon>
        <taxon>Magnoliopsida</taxon>
        <taxon>eudicotyledons</taxon>
        <taxon>Gunneridae</taxon>
        <taxon>Pentapetalae</taxon>
        <taxon>rosids</taxon>
        <taxon>fabids</taxon>
        <taxon>Malpighiales</taxon>
        <taxon>Linaceae</taxon>
        <taxon>Linum</taxon>
    </lineage>
</organism>
<name>A0AAV0LZL6_9ROSI</name>
<dbReference type="PANTHER" id="PTHR34710:SF20">
    <property type="entry name" value="OS10G0550200 PROTEIN"/>
    <property type="match status" value="1"/>
</dbReference>
<evidence type="ECO:0000313" key="3">
    <source>
        <dbReference type="EMBL" id="CAI0439595.1"/>
    </source>
</evidence>
<gene>
    <name evidence="3" type="ORF">LITE_LOCUS26212</name>
</gene>
<dbReference type="PANTHER" id="PTHR34710">
    <property type="entry name" value="OS03G0834100 PROTEIN"/>
    <property type="match status" value="1"/>
</dbReference>
<comment type="caution">
    <text evidence="3">The sequence shown here is derived from an EMBL/GenBank/DDBJ whole genome shotgun (WGS) entry which is preliminary data.</text>
</comment>
<feature type="region of interest" description="Disordered" evidence="1">
    <location>
        <begin position="1"/>
        <end position="48"/>
    </location>
</feature>
<dbReference type="AlphaFoldDB" id="A0AAV0LZL6"/>
<protein>
    <recommendedName>
        <fullName evidence="2">DUF3615 domain-containing protein</fullName>
    </recommendedName>
</protein>
<evidence type="ECO:0000313" key="4">
    <source>
        <dbReference type="Proteomes" id="UP001154282"/>
    </source>
</evidence>
<accession>A0AAV0LZL6</accession>
<feature type="domain" description="DUF3615" evidence="2">
    <location>
        <begin position="98"/>
        <end position="194"/>
    </location>
</feature>
<dbReference type="Pfam" id="PF12274">
    <property type="entry name" value="DUF3615"/>
    <property type="match status" value="1"/>
</dbReference>
<dbReference type="InterPro" id="IPR022059">
    <property type="entry name" value="DUF3615"/>
</dbReference>
<reference evidence="3" key="1">
    <citation type="submission" date="2022-08" db="EMBL/GenBank/DDBJ databases">
        <authorList>
            <person name="Gutierrez-Valencia J."/>
        </authorList>
    </citation>
    <scope>NUCLEOTIDE SEQUENCE</scope>
</reference>
<evidence type="ECO:0000259" key="2">
    <source>
        <dbReference type="Pfam" id="PF12274"/>
    </source>
</evidence>
<dbReference type="EMBL" id="CAMGYJ010000006">
    <property type="protein sequence ID" value="CAI0439595.1"/>
    <property type="molecule type" value="Genomic_DNA"/>
</dbReference>
<proteinExistence type="predicted"/>
<dbReference type="Proteomes" id="UP001154282">
    <property type="component" value="Unassembled WGS sequence"/>
</dbReference>
<sequence length="226" mass="24920">MEEPPSPKKQKTEGGPDHQYAQPPPQRQAGEAEPPSVPPLSSSCSFPLGDPSSPYPVIGVDPASRHYEKMLKYLGAELDSPPDNEELMRRDSAYVAGAALELYNEKEGTKYVFDEPFLCRCILLHPVVILHANFTAKEVNSDSCSSESSDLFFGEAVQYLGGGSRVLNCVRVDPFASGGDRNGCIYCRKDIIHPPVEHCEYGSNAFHDQKKLQHKTVKPKPSNQED</sequence>
<evidence type="ECO:0000256" key="1">
    <source>
        <dbReference type="SAM" id="MobiDB-lite"/>
    </source>
</evidence>